<dbReference type="AlphaFoldDB" id="A0A0R0CKT6"/>
<accession>A0A0R0CKT6</accession>
<dbReference type="Proteomes" id="UP000052052">
    <property type="component" value="Unassembled WGS sequence"/>
</dbReference>
<sequence>MWHSTRTRQSQENPLAQVVDIESELKYWQSQQSDGKLQLLGATRDALENCIKIGYDTYLLNHRQSFDEVQPTLQARYHKYRADDLIAWQNAQPVMQAIWQRLKGEPAQSQASQRAGRWM</sequence>
<dbReference type="PATRIC" id="fig|344882.3.peg.2528"/>
<evidence type="ECO:0000313" key="2">
    <source>
        <dbReference type="Proteomes" id="UP000052052"/>
    </source>
</evidence>
<dbReference type="RefSeq" id="WP_057657696.1">
    <property type="nucleotide sequence ID" value="NZ_LDJL01000005.1"/>
</dbReference>
<keyword evidence="2" id="KW-1185">Reference proteome</keyword>
<reference evidence="1 2" key="1">
    <citation type="submission" date="2015-05" db="EMBL/GenBank/DDBJ databases">
        <title>Genome sequencing and analysis of members of genus Stenotrophomonas.</title>
        <authorList>
            <person name="Patil P.P."/>
            <person name="Midha S."/>
            <person name="Patil P.B."/>
        </authorList>
    </citation>
    <scope>NUCLEOTIDE SEQUENCE [LARGE SCALE GENOMIC DNA]</scope>
    <source>
        <strain evidence="1 2">DSM 21858</strain>
    </source>
</reference>
<dbReference type="EMBL" id="LDJL01000005">
    <property type="protein sequence ID" value="KRG70604.1"/>
    <property type="molecule type" value="Genomic_DNA"/>
</dbReference>
<evidence type="ECO:0000313" key="1">
    <source>
        <dbReference type="EMBL" id="KRG70604.1"/>
    </source>
</evidence>
<comment type="caution">
    <text evidence="1">The sequence shown here is derived from an EMBL/GenBank/DDBJ whole genome shotgun (WGS) entry which is preliminary data.</text>
</comment>
<dbReference type="OrthoDB" id="5985503at2"/>
<gene>
    <name evidence="1" type="ORF">ABB29_05970</name>
</gene>
<name>A0A0R0CKT6_9GAMM</name>
<proteinExistence type="predicted"/>
<organism evidence="1 2">
    <name type="scientific">Pseudoxanthomonas dokdonensis</name>
    <dbReference type="NCBI Taxonomy" id="344882"/>
    <lineage>
        <taxon>Bacteria</taxon>
        <taxon>Pseudomonadati</taxon>
        <taxon>Pseudomonadota</taxon>
        <taxon>Gammaproteobacteria</taxon>
        <taxon>Lysobacterales</taxon>
        <taxon>Lysobacteraceae</taxon>
        <taxon>Pseudoxanthomonas</taxon>
    </lineage>
</organism>
<protein>
    <submittedName>
        <fullName evidence="1">Uncharacterized protein</fullName>
    </submittedName>
</protein>